<name>A0A0M9DG24_9LACO</name>
<dbReference type="EMBL" id="JXCZ01000013">
    <property type="protein sequence ID" value="KOY79456.1"/>
    <property type="molecule type" value="Genomic_DNA"/>
</dbReference>
<accession>A0A0M9DG24</accession>
<evidence type="ECO:0000313" key="3">
    <source>
        <dbReference type="Proteomes" id="UP000037749"/>
    </source>
</evidence>
<dbReference type="Proteomes" id="UP000037749">
    <property type="component" value="Unassembled WGS sequence"/>
</dbReference>
<dbReference type="AlphaFoldDB" id="A0A0M9DG24"/>
<evidence type="ECO:0000313" key="2">
    <source>
        <dbReference type="EMBL" id="KOY79456.1"/>
    </source>
</evidence>
<gene>
    <name evidence="2" type="ORF">RZ72_10150</name>
</gene>
<keyword evidence="1" id="KW-0732">Signal</keyword>
<comment type="caution">
    <text evidence="2">The sequence shown here is derived from an EMBL/GenBank/DDBJ whole genome shotgun (WGS) entry which is preliminary data.</text>
</comment>
<protein>
    <recommendedName>
        <fullName evidence="4">SCP domain-containing protein</fullName>
    </recommendedName>
</protein>
<dbReference type="PATRIC" id="fig|148814.9.peg.464"/>
<evidence type="ECO:0000256" key="1">
    <source>
        <dbReference type="SAM" id="SignalP"/>
    </source>
</evidence>
<sequence length="183" mass="21211">MKFKKLIVAIIAVALLFVPVLSSTTYASAANKEHVSKNYVSDVKKGVLKRINQKRANHHWKPVKESKSLDKLAQKLTDEKMAYILGGYDRSIKDRKPTRAFHNLIKGHKNLKKLNNFGARTWNVKRFNTKQTIKNMTDYYFNSKRTVYGKKNTKEIGIGFAYAYNQYREEYGNPEESLVQTIM</sequence>
<reference evidence="2 3" key="1">
    <citation type="journal article" date="2015" name="Genome Biol. Evol.">
        <title>Functionally Structured Genomes in Lactobacillus kunkeei Colonizing the Honey Crop and Food Products of Honeybees and Stingless Bees.</title>
        <authorList>
            <person name="Tamarit D."/>
            <person name="Ellegaard K.M."/>
            <person name="Wikander J."/>
            <person name="Olofsson T."/>
            <person name="Vasquez A."/>
            <person name="Andersson S.G."/>
        </authorList>
    </citation>
    <scope>NUCLEOTIDE SEQUENCE [LARGE SCALE GENOMIC DNA]</scope>
    <source>
        <strain evidence="2 3">LAla</strain>
    </source>
</reference>
<feature type="signal peptide" evidence="1">
    <location>
        <begin position="1"/>
        <end position="29"/>
    </location>
</feature>
<evidence type="ECO:0008006" key="4">
    <source>
        <dbReference type="Google" id="ProtNLM"/>
    </source>
</evidence>
<organism evidence="2 3">
    <name type="scientific">Apilactobacillus kunkeei</name>
    <dbReference type="NCBI Taxonomy" id="148814"/>
    <lineage>
        <taxon>Bacteria</taxon>
        <taxon>Bacillati</taxon>
        <taxon>Bacillota</taxon>
        <taxon>Bacilli</taxon>
        <taxon>Lactobacillales</taxon>
        <taxon>Lactobacillaceae</taxon>
        <taxon>Apilactobacillus</taxon>
    </lineage>
</organism>
<proteinExistence type="predicted"/>
<feature type="chain" id="PRO_5005833841" description="SCP domain-containing protein" evidence="1">
    <location>
        <begin position="30"/>
        <end position="183"/>
    </location>
</feature>
<dbReference type="RefSeq" id="WP_053796411.1">
    <property type="nucleotide sequence ID" value="NZ_JXCZ01000013.1"/>
</dbReference>